<name>A0A2T2NVX8_CORCC</name>
<dbReference type="Gene3D" id="1.10.630.10">
    <property type="entry name" value="Cytochrome P450"/>
    <property type="match status" value="1"/>
</dbReference>
<protein>
    <recommendedName>
        <fullName evidence="4">Cytochrome P450 monooxygenase ABA1</fullName>
    </recommendedName>
    <alternativeName>
        <fullName evidence="5">Abscisic acid biosynthesis protein 1</fullName>
    </alternativeName>
    <alternativeName>
        <fullName evidence="3">Cytochrome P450 monooxygenase aba1</fullName>
    </alternativeName>
</protein>
<dbReference type="STRING" id="1448308.A0A2T2NVX8"/>
<dbReference type="EMBL" id="KZ678132">
    <property type="protein sequence ID" value="PSN69550.1"/>
    <property type="molecule type" value="Genomic_DNA"/>
</dbReference>
<evidence type="ECO:0000256" key="4">
    <source>
        <dbReference type="ARBA" id="ARBA00068222"/>
    </source>
</evidence>
<accession>A0A2T2NVX8</accession>
<dbReference type="PRINTS" id="PR00463">
    <property type="entry name" value="EP450I"/>
</dbReference>
<evidence type="ECO:0000256" key="5">
    <source>
        <dbReference type="ARBA" id="ARBA00079990"/>
    </source>
</evidence>
<evidence type="ECO:0000256" key="2">
    <source>
        <dbReference type="ARBA" id="ARBA00023026"/>
    </source>
</evidence>
<proteinExistence type="predicted"/>
<comment type="cofactor">
    <cofactor evidence="6">
        <name>heme</name>
        <dbReference type="ChEBI" id="CHEBI:30413"/>
    </cofactor>
</comment>
<reference evidence="8 9" key="1">
    <citation type="journal article" date="2018" name="Front. Microbiol.">
        <title>Genome-Wide Analysis of Corynespora cassiicola Leaf Fall Disease Putative Effectors.</title>
        <authorList>
            <person name="Lopez D."/>
            <person name="Ribeiro S."/>
            <person name="Label P."/>
            <person name="Fumanal B."/>
            <person name="Venisse J.S."/>
            <person name="Kohler A."/>
            <person name="de Oliveira R.R."/>
            <person name="Labutti K."/>
            <person name="Lipzen A."/>
            <person name="Lail K."/>
            <person name="Bauer D."/>
            <person name="Ohm R.A."/>
            <person name="Barry K.W."/>
            <person name="Spatafora J."/>
            <person name="Grigoriev I.V."/>
            <person name="Martin F.M."/>
            <person name="Pujade-Renaud V."/>
        </authorList>
    </citation>
    <scope>NUCLEOTIDE SEQUENCE [LARGE SCALE GENOMIC DNA]</scope>
    <source>
        <strain evidence="8 9">Philippines</strain>
    </source>
</reference>
<dbReference type="PANTHER" id="PTHR24305:SF236">
    <property type="entry name" value="PISATIN DEMETHYLASE"/>
    <property type="match status" value="1"/>
</dbReference>
<keyword evidence="7" id="KW-0732">Signal</keyword>
<keyword evidence="6" id="KW-0408">Iron</keyword>
<dbReference type="GO" id="GO:0016705">
    <property type="term" value="F:oxidoreductase activity, acting on paired donors, with incorporation or reduction of molecular oxygen"/>
    <property type="evidence" value="ECO:0007669"/>
    <property type="project" value="InterPro"/>
</dbReference>
<dbReference type="SUPFAM" id="SSF48264">
    <property type="entry name" value="Cytochrome P450"/>
    <property type="match status" value="1"/>
</dbReference>
<keyword evidence="9" id="KW-1185">Reference proteome</keyword>
<dbReference type="InterPro" id="IPR001128">
    <property type="entry name" value="Cyt_P450"/>
</dbReference>
<evidence type="ECO:0000256" key="3">
    <source>
        <dbReference type="ARBA" id="ARBA00067672"/>
    </source>
</evidence>
<evidence type="ECO:0000313" key="8">
    <source>
        <dbReference type="EMBL" id="PSN69550.1"/>
    </source>
</evidence>
<gene>
    <name evidence="8" type="ORF">BS50DRAFT_488675</name>
</gene>
<dbReference type="PRINTS" id="PR00385">
    <property type="entry name" value="P450"/>
</dbReference>
<dbReference type="FunFam" id="1.10.630.10:FF:000076">
    <property type="entry name" value="Cytochrome P450 monooxygenase"/>
    <property type="match status" value="1"/>
</dbReference>
<evidence type="ECO:0000256" key="1">
    <source>
        <dbReference type="ARBA" id="ARBA00004972"/>
    </source>
</evidence>
<comment type="pathway">
    <text evidence="1">Hormone biosynthesis.</text>
</comment>
<feature type="signal peptide" evidence="7">
    <location>
        <begin position="1"/>
        <end position="24"/>
    </location>
</feature>
<dbReference type="Pfam" id="PF00067">
    <property type="entry name" value="p450"/>
    <property type="match status" value="1"/>
</dbReference>
<organism evidence="8 9">
    <name type="scientific">Corynespora cassiicola Philippines</name>
    <dbReference type="NCBI Taxonomy" id="1448308"/>
    <lineage>
        <taxon>Eukaryota</taxon>
        <taxon>Fungi</taxon>
        <taxon>Dikarya</taxon>
        <taxon>Ascomycota</taxon>
        <taxon>Pezizomycotina</taxon>
        <taxon>Dothideomycetes</taxon>
        <taxon>Pleosporomycetidae</taxon>
        <taxon>Pleosporales</taxon>
        <taxon>Corynesporascaceae</taxon>
        <taxon>Corynespora</taxon>
    </lineage>
</organism>
<feature type="chain" id="PRO_5015579288" description="Cytochrome P450 monooxygenase ABA1" evidence="7">
    <location>
        <begin position="25"/>
        <end position="508"/>
    </location>
</feature>
<dbReference type="GO" id="GO:0020037">
    <property type="term" value="F:heme binding"/>
    <property type="evidence" value="ECO:0007669"/>
    <property type="project" value="InterPro"/>
</dbReference>
<dbReference type="GO" id="GO:0004497">
    <property type="term" value="F:monooxygenase activity"/>
    <property type="evidence" value="ECO:0007669"/>
    <property type="project" value="InterPro"/>
</dbReference>
<keyword evidence="6" id="KW-0349">Heme</keyword>
<evidence type="ECO:0000313" key="9">
    <source>
        <dbReference type="Proteomes" id="UP000240883"/>
    </source>
</evidence>
<evidence type="ECO:0000256" key="7">
    <source>
        <dbReference type="SAM" id="SignalP"/>
    </source>
</evidence>
<dbReference type="InterPro" id="IPR002401">
    <property type="entry name" value="Cyt_P450_E_grp-I"/>
</dbReference>
<dbReference type="OrthoDB" id="3934656at2759"/>
<dbReference type="Proteomes" id="UP000240883">
    <property type="component" value="Unassembled WGS sequence"/>
</dbReference>
<dbReference type="CDD" id="cd11060">
    <property type="entry name" value="CYP57A1-like"/>
    <property type="match status" value="1"/>
</dbReference>
<keyword evidence="2" id="KW-0843">Virulence</keyword>
<sequence>MSLLAHLLDVKWLLLAAAVALYAADKYRKYRRLRDFGGPFSTGWSELWHTRAILTLRSHLAYKDVNDKYGPIARVGPNDLVTSSAELLAHMNAVRSPYTRSTWFNAATRVEPGKDHVFSQLDEEKHAKRRQQMAAGYSGKENLALESDIDGRIEELLHLIRSKYLSGPSHCVPMDLARKIQYFTLDVISTVGFGQPFGDLKADADLNDYIKSGEQGLVIVTLSAGLGLTPYMQWPPLARLLGPSEKDKSGFGRMMGVARTLIDSRLTKSTAGRSDMLASFMRHGLNKDDLFSEAILQILAGSDTTATAIRSIMLYLIAHPRIYNRLQAEIDVAVSSGRAPGIVSDATLRNLPYLQAVVREGLRIHPPVTDVVPKKVPKGGDTVVVQGKQYFLPGGTNISYNAWGVHHDKQMFGWDADHFRPERWLLEDNDKNADQLNAMRRTTEMIFGYGKYQCLGKPIAWLEITKVIFEFLRHFDWALANPEIPWRSTNYTGIFAQDNMWVLVTERN</sequence>
<keyword evidence="6" id="KW-0479">Metal-binding</keyword>
<dbReference type="PANTHER" id="PTHR24305">
    <property type="entry name" value="CYTOCHROME P450"/>
    <property type="match status" value="1"/>
</dbReference>
<dbReference type="InterPro" id="IPR050121">
    <property type="entry name" value="Cytochrome_P450_monoxygenase"/>
</dbReference>
<dbReference type="InterPro" id="IPR036396">
    <property type="entry name" value="Cyt_P450_sf"/>
</dbReference>
<feature type="binding site" description="axial binding residue" evidence="6">
    <location>
        <position position="454"/>
    </location>
    <ligand>
        <name>heme</name>
        <dbReference type="ChEBI" id="CHEBI:30413"/>
    </ligand>
    <ligandPart>
        <name>Fe</name>
        <dbReference type="ChEBI" id="CHEBI:18248"/>
    </ligandPart>
</feature>
<dbReference type="GO" id="GO:0005506">
    <property type="term" value="F:iron ion binding"/>
    <property type="evidence" value="ECO:0007669"/>
    <property type="project" value="InterPro"/>
</dbReference>
<dbReference type="AlphaFoldDB" id="A0A2T2NVX8"/>
<evidence type="ECO:0000256" key="6">
    <source>
        <dbReference type="PIRSR" id="PIRSR602401-1"/>
    </source>
</evidence>